<proteinExistence type="predicted"/>
<dbReference type="EMBL" id="PDOD01000001">
    <property type="protein sequence ID" value="PYZ94327.1"/>
    <property type="molecule type" value="Genomic_DNA"/>
</dbReference>
<gene>
    <name evidence="1" type="ORF">CR194_01995</name>
</gene>
<reference evidence="1 2" key="1">
    <citation type="submission" date="2017-10" db="EMBL/GenBank/DDBJ databases">
        <title>Bacillus sp. nov., a halophilic bacterium isolated from a Keqin Lake.</title>
        <authorList>
            <person name="Wang H."/>
        </authorList>
    </citation>
    <scope>NUCLEOTIDE SEQUENCE [LARGE SCALE GENOMIC DNA]</scope>
    <source>
        <strain evidence="1 2">KQ-12</strain>
    </source>
</reference>
<accession>A0A323TKV4</accession>
<dbReference type="Pfam" id="PF11079">
    <property type="entry name" value="YqhG"/>
    <property type="match status" value="1"/>
</dbReference>
<protein>
    <submittedName>
        <fullName evidence="1">Uncharacterized protein</fullName>
    </submittedName>
</protein>
<name>A0A323TKV4_9BACI</name>
<dbReference type="InterPro" id="IPR024562">
    <property type="entry name" value="YqhG"/>
</dbReference>
<keyword evidence="2" id="KW-1185">Reference proteome</keyword>
<evidence type="ECO:0000313" key="1">
    <source>
        <dbReference type="EMBL" id="PYZ94327.1"/>
    </source>
</evidence>
<organism evidence="1 2">
    <name type="scientific">Salipaludibacillus keqinensis</name>
    <dbReference type="NCBI Taxonomy" id="2045207"/>
    <lineage>
        <taxon>Bacteria</taxon>
        <taxon>Bacillati</taxon>
        <taxon>Bacillota</taxon>
        <taxon>Bacilli</taxon>
        <taxon>Bacillales</taxon>
        <taxon>Bacillaceae</taxon>
    </lineage>
</organism>
<sequence length="274" mass="31985">MDHPMQQTDIHQFLNEFFTEYQCPVTNISATSMVVQLTPEMDKALMNRPFYWHYIEKMGGLPSPMQLTFETSFEETQKSKTSEMVHYGSPRLHQLFSFALKQGKFGHYYEDIHLKTGAIPLKPWICLNGKLTYQCHRKKEHFFSIALSLITGEMLNNFHSLVEHWPMKQTISSLCFPLSPLIKPASGIQRIKNHLLTTLHQENHSWAEEANLKIKEEIRLLEQFYIDVDPKPDSYEREKEAIQTQYDPVIQLNIINGGLFYLNSHPLNTNEKTP</sequence>
<evidence type="ECO:0000313" key="2">
    <source>
        <dbReference type="Proteomes" id="UP000248214"/>
    </source>
</evidence>
<comment type="caution">
    <text evidence="1">The sequence shown here is derived from an EMBL/GenBank/DDBJ whole genome shotgun (WGS) entry which is preliminary data.</text>
</comment>
<dbReference type="AlphaFoldDB" id="A0A323TKV4"/>
<dbReference type="Proteomes" id="UP000248214">
    <property type="component" value="Unassembled WGS sequence"/>
</dbReference>